<evidence type="ECO:0000256" key="4">
    <source>
        <dbReference type="ARBA" id="ARBA00022679"/>
    </source>
</evidence>
<keyword evidence="7" id="KW-1133">Transmembrane helix</keyword>
<organism evidence="8 9">
    <name type="scientific">Kluyvera intermedia</name>
    <name type="common">Enterobacter intermedius</name>
    <dbReference type="NCBI Taxonomy" id="61648"/>
    <lineage>
        <taxon>Bacteria</taxon>
        <taxon>Pseudomonadati</taxon>
        <taxon>Pseudomonadota</taxon>
        <taxon>Gammaproteobacteria</taxon>
        <taxon>Enterobacterales</taxon>
        <taxon>Enterobacteriaceae</taxon>
        <taxon>Kluyvera</taxon>
    </lineage>
</organism>
<evidence type="ECO:0000256" key="7">
    <source>
        <dbReference type="SAM" id="Phobius"/>
    </source>
</evidence>
<gene>
    <name evidence="8" type="ORF">QBD33_08065</name>
</gene>
<evidence type="ECO:0000313" key="9">
    <source>
        <dbReference type="Proteomes" id="UP001177527"/>
    </source>
</evidence>
<keyword evidence="3" id="KW-1003">Cell membrane</keyword>
<dbReference type="InterPro" id="IPR007554">
    <property type="entry name" value="Glycerophosphate_synth"/>
</dbReference>
<accession>A0AA95G3G3</accession>
<sequence>MLAYFIREIEMIKALLKLAVSYVIKVVLLPLYICPIKRNRIVFMSYSGTQYSCNPKYISDYIKDNCNDYEIIWAFVSPELFSLEPGIKKIKYLSLRYFYIVVTSKFCISNTGFNRFFIIRAGQKFIQTWHGGGAYKRRSSINVERNVFLKILDHQHDKMITDFISSSKYFTEYFIHDSVYNGNILNTGMPRNEYLIRNKSNKELLLEIRKKIADVKEEQFVVLYAPTWRDDGSSYAFPDFDTILKTIENKFKKKPLLLLRSHHFQSLSNTLTCEYLDVREYPYMQELLLASDMLISDYSSSIWDYSLLDKSCFLYTPDLKYYDDIRGFYTPIHSWGFDVCETSEELDLAIANFSQEKYNEKINKMHLEFGSYENKDSTSLLLKKLEII</sequence>
<comment type="similarity">
    <text evidence="2">Belongs to the CDP-glycerol glycerophosphotransferase family.</text>
</comment>
<dbReference type="RefSeq" id="WP_280558308.1">
    <property type="nucleotide sequence ID" value="NZ_CP123488.1"/>
</dbReference>
<dbReference type="Gene3D" id="3.40.50.11820">
    <property type="match status" value="1"/>
</dbReference>
<comment type="subcellular location">
    <subcellularLocation>
        <location evidence="1">Cell membrane</location>
        <topology evidence="1">Peripheral membrane protein</topology>
    </subcellularLocation>
</comment>
<dbReference type="PANTHER" id="PTHR37316:SF3">
    <property type="entry name" value="TEICHOIC ACID GLYCEROL-PHOSPHATE TRANSFERASE"/>
    <property type="match status" value="1"/>
</dbReference>
<dbReference type="GO" id="GO:0005886">
    <property type="term" value="C:plasma membrane"/>
    <property type="evidence" value="ECO:0007669"/>
    <property type="project" value="UniProtKB-SubCell"/>
</dbReference>
<evidence type="ECO:0000313" key="8">
    <source>
        <dbReference type="EMBL" id="WGL57713.1"/>
    </source>
</evidence>
<keyword evidence="5" id="KW-0777">Teichoic acid biosynthesis</keyword>
<evidence type="ECO:0000256" key="3">
    <source>
        <dbReference type="ARBA" id="ARBA00022475"/>
    </source>
</evidence>
<evidence type="ECO:0000256" key="1">
    <source>
        <dbReference type="ARBA" id="ARBA00004202"/>
    </source>
</evidence>
<name>A0AA95G3G3_KLUIN</name>
<keyword evidence="4" id="KW-0808">Transferase</keyword>
<evidence type="ECO:0000256" key="5">
    <source>
        <dbReference type="ARBA" id="ARBA00022944"/>
    </source>
</evidence>
<reference evidence="8" key="1">
    <citation type="submission" date="2023-04" db="EMBL/GenBank/DDBJ databases">
        <title>APH(3)-Id, a novel chromosomal aminoglycoside phosphotransferase, identified from an environmental isolate of Kluyvera intermedia DW18.</title>
        <authorList>
            <person name="Sha Y."/>
        </authorList>
    </citation>
    <scope>NUCLEOTIDE SEQUENCE</scope>
    <source>
        <strain evidence="8">DW18</strain>
    </source>
</reference>
<evidence type="ECO:0000256" key="2">
    <source>
        <dbReference type="ARBA" id="ARBA00010488"/>
    </source>
</evidence>
<dbReference type="PANTHER" id="PTHR37316">
    <property type="entry name" value="TEICHOIC ACID GLYCEROL-PHOSPHATE PRIMASE"/>
    <property type="match status" value="1"/>
</dbReference>
<dbReference type="GO" id="GO:0047355">
    <property type="term" value="F:CDP-glycerol glycerophosphotransferase activity"/>
    <property type="evidence" value="ECO:0007669"/>
    <property type="project" value="InterPro"/>
</dbReference>
<dbReference type="InterPro" id="IPR051612">
    <property type="entry name" value="Teichoic_Acid_Biosynth"/>
</dbReference>
<protein>
    <submittedName>
        <fullName evidence="8">CDP-glycerol glycerophosphotransferase family protein</fullName>
    </submittedName>
</protein>
<dbReference type="Gene3D" id="3.40.50.12580">
    <property type="match status" value="1"/>
</dbReference>
<dbReference type="GO" id="GO:0019350">
    <property type="term" value="P:teichoic acid biosynthetic process"/>
    <property type="evidence" value="ECO:0007669"/>
    <property type="project" value="UniProtKB-KW"/>
</dbReference>
<dbReference type="AlphaFoldDB" id="A0AA95G3G3"/>
<keyword evidence="7" id="KW-0812">Transmembrane</keyword>
<dbReference type="InterPro" id="IPR043149">
    <property type="entry name" value="TagF_N"/>
</dbReference>
<dbReference type="Pfam" id="PF04464">
    <property type="entry name" value="Glyphos_transf"/>
    <property type="match status" value="1"/>
</dbReference>
<proteinExistence type="inferred from homology"/>
<dbReference type="Proteomes" id="UP001177527">
    <property type="component" value="Chromosome"/>
</dbReference>
<dbReference type="EMBL" id="CP123488">
    <property type="protein sequence ID" value="WGL57713.1"/>
    <property type="molecule type" value="Genomic_DNA"/>
</dbReference>
<keyword evidence="6 7" id="KW-0472">Membrane</keyword>
<evidence type="ECO:0000256" key="6">
    <source>
        <dbReference type="ARBA" id="ARBA00023136"/>
    </source>
</evidence>
<feature type="transmembrane region" description="Helical" evidence="7">
    <location>
        <begin position="12"/>
        <end position="33"/>
    </location>
</feature>
<dbReference type="InterPro" id="IPR043148">
    <property type="entry name" value="TagF_C"/>
</dbReference>
<dbReference type="SUPFAM" id="SSF53756">
    <property type="entry name" value="UDP-Glycosyltransferase/glycogen phosphorylase"/>
    <property type="match status" value="1"/>
</dbReference>